<dbReference type="GO" id="GO:0061630">
    <property type="term" value="F:ubiquitin protein ligase activity"/>
    <property type="evidence" value="ECO:0007669"/>
    <property type="project" value="UniProtKB-EC"/>
</dbReference>
<dbReference type="FunFam" id="3.30.2410.10:FF:000001">
    <property type="entry name" value="E3 ubiquitin-protein ligase NEDD4-like"/>
    <property type="match status" value="1"/>
</dbReference>
<comment type="subcellular location">
    <subcellularLocation>
        <location evidence="2">Cytoplasm</location>
    </subcellularLocation>
</comment>
<dbReference type="GO" id="GO:0016567">
    <property type="term" value="P:protein ubiquitination"/>
    <property type="evidence" value="ECO:0007669"/>
    <property type="project" value="UniProtKB-UniPathway"/>
</dbReference>
<dbReference type="SMART" id="SM00456">
    <property type="entry name" value="WW"/>
    <property type="match status" value="3"/>
</dbReference>
<dbReference type="EMBL" id="KZ989391">
    <property type="protein sequence ID" value="RKP26561.1"/>
    <property type="molecule type" value="Genomic_DNA"/>
</dbReference>
<feature type="active site" description="Glycyl thioester intermediate" evidence="9 10">
    <location>
        <position position="759"/>
    </location>
</feature>
<feature type="compositionally biased region" description="Low complexity" evidence="11">
    <location>
        <begin position="162"/>
        <end position="174"/>
    </location>
</feature>
<name>A0A4P9Z416_9FUNG</name>
<evidence type="ECO:0000313" key="16">
    <source>
        <dbReference type="Proteomes" id="UP000278143"/>
    </source>
</evidence>
<feature type="domain" description="HECT" evidence="14">
    <location>
        <begin position="458"/>
        <end position="791"/>
    </location>
</feature>
<accession>A0A4P9Z416</accession>
<dbReference type="GO" id="GO:0072666">
    <property type="term" value="P:establishment of protein localization to vacuole"/>
    <property type="evidence" value="ECO:0007669"/>
    <property type="project" value="UniProtKB-ARBA"/>
</dbReference>
<feature type="domain" description="C2" evidence="12">
    <location>
        <begin position="1"/>
        <end position="102"/>
    </location>
</feature>
<dbReference type="FunFam" id="2.20.70.10:FF:000011">
    <property type="entry name" value="E3 ubiquitin-protein ligase"/>
    <property type="match status" value="1"/>
</dbReference>
<dbReference type="UniPathway" id="UPA00143"/>
<organism evidence="15 16">
    <name type="scientific">Syncephalis pseudoplumigaleata</name>
    <dbReference type="NCBI Taxonomy" id="1712513"/>
    <lineage>
        <taxon>Eukaryota</taxon>
        <taxon>Fungi</taxon>
        <taxon>Fungi incertae sedis</taxon>
        <taxon>Zoopagomycota</taxon>
        <taxon>Zoopagomycotina</taxon>
        <taxon>Zoopagomycetes</taxon>
        <taxon>Zoopagales</taxon>
        <taxon>Piptocephalidaceae</taxon>
        <taxon>Syncephalis</taxon>
    </lineage>
</organism>
<evidence type="ECO:0000256" key="4">
    <source>
        <dbReference type="ARBA" id="ARBA00022490"/>
    </source>
</evidence>
<dbReference type="InterPro" id="IPR035892">
    <property type="entry name" value="C2_domain_sf"/>
</dbReference>
<feature type="domain" description="WW" evidence="13">
    <location>
        <begin position="369"/>
        <end position="402"/>
    </location>
</feature>
<dbReference type="CDD" id="cd00078">
    <property type="entry name" value="HECTc"/>
    <property type="match status" value="1"/>
</dbReference>
<evidence type="ECO:0000259" key="12">
    <source>
        <dbReference type="PROSITE" id="PS50004"/>
    </source>
</evidence>
<dbReference type="SUPFAM" id="SSF51045">
    <property type="entry name" value="WW domain"/>
    <property type="match status" value="3"/>
</dbReference>
<gene>
    <name evidence="15" type="ORF">SYNPS1DRAFT_14021</name>
</gene>
<dbReference type="Gene3D" id="2.20.70.10">
    <property type="match status" value="2"/>
</dbReference>
<evidence type="ECO:0000256" key="8">
    <source>
        <dbReference type="PIRNR" id="PIRNR001569"/>
    </source>
</evidence>
<evidence type="ECO:0000256" key="6">
    <source>
        <dbReference type="ARBA" id="ARBA00022737"/>
    </source>
</evidence>
<dbReference type="PROSITE" id="PS01159">
    <property type="entry name" value="WW_DOMAIN_1"/>
    <property type="match status" value="3"/>
</dbReference>
<feature type="compositionally biased region" description="Polar residues" evidence="11">
    <location>
        <begin position="288"/>
        <end position="307"/>
    </location>
</feature>
<proteinExistence type="predicted"/>
<dbReference type="InterPro" id="IPR001202">
    <property type="entry name" value="WW_dom"/>
</dbReference>
<feature type="domain" description="WW" evidence="13">
    <location>
        <begin position="311"/>
        <end position="344"/>
    </location>
</feature>
<evidence type="ECO:0000256" key="7">
    <source>
        <dbReference type="ARBA" id="ARBA00022786"/>
    </source>
</evidence>
<dbReference type="GO" id="GO:0006886">
    <property type="term" value="P:intracellular protein transport"/>
    <property type="evidence" value="ECO:0007669"/>
    <property type="project" value="UniProtKB-ARBA"/>
</dbReference>
<dbReference type="PANTHER" id="PTHR11254:SF440">
    <property type="entry name" value="E3 UBIQUITIN-PROTEIN LIGASE NEDD-4"/>
    <property type="match status" value="1"/>
</dbReference>
<dbReference type="SMART" id="SM00119">
    <property type="entry name" value="HECTc"/>
    <property type="match status" value="1"/>
</dbReference>
<evidence type="ECO:0000259" key="13">
    <source>
        <dbReference type="PROSITE" id="PS50020"/>
    </source>
</evidence>
<evidence type="ECO:0000256" key="11">
    <source>
        <dbReference type="SAM" id="MobiDB-lite"/>
    </source>
</evidence>
<dbReference type="InterPro" id="IPR000569">
    <property type="entry name" value="HECT_dom"/>
</dbReference>
<evidence type="ECO:0000313" key="15">
    <source>
        <dbReference type="EMBL" id="RKP26561.1"/>
    </source>
</evidence>
<feature type="compositionally biased region" description="Polar residues" evidence="11">
    <location>
        <begin position="240"/>
        <end position="250"/>
    </location>
</feature>
<dbReference type="GO" id="GO:0005737">
    <property type="term" value="C:cytoplasm"/>
    <property type="evidence" value="ECO:0007669"/>
    <property type="project" value="UniProtKB-SubCell"/>
</dbReference>
<dbReference type="InterPro" id="IPR035983">
    <property type="entry name" value="Hect_E3_ubiquitin_ligase"/>
</dbReference>
<dbReference type="InterPro" id="IPR024928">
    <property type="entry name" value="E3_ub_ligase_SMURF1"/>
</dbReference>
<dbReference type="GO" id="GO:0006511">
    <property type="term" value="P:ubiquitin-dependent protein catabolic process"/>
    <property type="evidence" value="ECO:0007669"/>
    <property type="project" value="InterPro"/>
</dbReference>
<dbReference type="Gene3D" id="3.90.1750.10">
    <property type="entry name" value="Hect, E3 ligase catalytic domains"/>
    <property type="match status" value="1"/>
</dbReference>
<keyword evidence="16" id="KW-1185">Reference proteome</keyword>
<dbReference type="FunFam" id="2.20.70.10:FF:000077">
    <property type="entry name" value="E3 ubiquitin-protein ligase"/>
    <property type="match status" value="1"/>
</dbReference>
<feature type="region of interest" description="Disordered" evidence="11">
    <location>
        <begin position="240"/>
        <end position="324"/>
    </location>
</feature>
<dbReference type="PIRSF" id="PIRSF001569">
    <property type="entry name" value="E3_ub_ligase_SMURF1"/>
    <property type="match status" value="1"/>
</dbReference>
<dbReference type="Pfam" id="PF00168">
    <property type="entry name" value="C2"/>
    <property type="match status" value="1"/>
</dbReference>
<keyword evidence="6" id="KW-0677">Repeat</keyword>
<dbReference type="PROSITE" id="PS50020">
    <property type="entry name" value="WW_DOMAIN_2"/>
    <property type="match status" value="3"/>
</dbReference>
<dbReference type="Pfam" id="PF00632">
    <property type="entry name" value="HECT"/>
    <property type="match status" value="1"/>
</dbReference>
<reference evidence="16" key="1">
    <citation type="journal article" date="2018" name="Nat. Microbiol.">
        <title>Leveraging single-cell genomics to expand the fungal tree of life.</title>
        <authorList>
            <person name="Ahrendt S.R."/>
            <person name="Quandt C.A."/>
            <person name="Ciobanu D."/>
            <person name="Clum A."/>
            <person name="Salamov A."/>
            <person name="Andreopoulos B."/>
            <person name="Cheng J.F."/>
            <person name="Woyke T."/>
            <person name="Pelin A."/>
            <person name="Henrissat B."/>
            <person name="Reynolds N.K."/>
            <person name="Benny G.L."/>
            <person name="Smith M.E."/>
            <person name="James T.Y."/>
            <person name="Grigoriev I.V."/>
        </authorList>
    </citation>
    <scope>NUCLEOTIDE SEQUENCE [LARGE SCALE GENOMIC DNA]</scope>
    <source>
        <strain evidence="16">Benny S71-1</strain>
    </source>
</reference>
<dbReference type="EC" id="2.3.2.26" evidence="8"/>
<dbReference type="GO" id="GO:0007034">
    <property type="term" value="P:vacuolar transport"/>
    <property type="evidence" value="ECO:0007669"/>
    <property type="project" value="UniProtKB-ARBA"/>
</dbReference>
<dbReference type="SUPFAM" id="SSF56204">
    <property type="entry name" value="Hect, E3 ligase catalytic domain"/>
    <property type="match status" value="1"/>
</dbReference>
<evidence type="ECO:0000256" key="2">
    <source>
        <dbReference type="ARBA" id="ARBA00004496"/>
    </source>
</evidence>
<keyword evidence="4" id="KW-0963">Cytoplasm</keyword>
<evidence type="ECO:0000256" key="1">
    <source>
        <dbReference type="ARBA" id="ARBA00000885"/>
    </source>
</evidence>
<dbReference type="Gene3D" id="3.30.2160.10">
    <property type="entry name" value="Hect, E3 ligase catalytic domain"/>
    <property type="match status" value="1"/>
</dbReference>
<dbReference type="FunFam" id="2.60.40.150:FF:000156">
    <property type="entry name" value="E3 ubiquitin-protein ligase"/>
    <property type="match status" value="1"/>
</dbReference>
<feature type="domain" description="WW" evidence="13">
    <location>
        <begin position="211"/>
        <end position="244"/>
    </location>
</feature>
<dbReference type="InterPro" id="IPR000008">
    <property type="entry name" value="C2_dom"/>
</dbReference>
<dbReference type="SUPFAM" id="SSF49562">
    <property type="entry name" value="C2 domain (Calcium/lipid-binding domain, CaLB)"/>
    <property type="match status" value="1"/>
</dbReference>
<comment type="pathway">
    <text evidence="3 8">Protein modification; protein ubiquitination.</text>
</comment>
<sequence length="791" mass="89719">MICPVIAADSLYKRDVFRFPDPFAVITVDGEQTCTTQVIKRTLNPYWNENFLLHVTDESMIAVQIFDQKKFKKKDQGFLGVINVQMGSVFSVDTGGEEMLTLDLKKSSTGEAVHGRLVVSISSDVSGLTGANAARASITPTRAIPANDGTQETRLSESHGESSATAAARTSTSAVNGTGTGASAPATTSSTATAGDHAGARAFSPFEDQYGPLPRGWERRVDHLGRTYYVDHNTRTTTWNRPSVLTSAADRSTEQQQQTEMERQRHQSRTLPDSEGEQAGRSLHGTCHSRSGSTHATPTVTADNVTTAGAGPLPSGWEQRETPDGRAYFVDHNTRTTTWVDPRRQQVIRTFATNPQNQVTIQQPLSHLGPLPTGWEMRLTSNARVYFVDHNTKTTTWDDPRLPSSLDQNVPQYKRDFRRKLIYFRSQPAMRPLGGQCHVKVRREHIFEDAYRQIMELSESDLRRRLMIKFEGEDGLDYGGLSREFFFLLSHEMFNPFYGLFEYSAHDNYTLQINPHSGVNPEHLNYFKFIGRVVGLAIFHRRFLDAFFITSLYKMILHKKIVLGDMESVDADFYRSLTWMLNNDITDVLDLTFAVDDDRFGQVVEEELKPGGKDMPVTEENKREYVELITKWKIQDRIKDQFNAFAEGFNQLIPQELITVFDERELELLIGGLAEIDVDDWKKHTDYRSYTEQDDVIQWFWKAVRSWDQEKQARLLQFATGTSRIPVNGFKDLQGSDGPRRFTIEKTGEVTQLPKSHTCFNRIDLPPYHSYEQLVAKLSLAVEETIGFGQE</sequence>
<evidence type="ECO:0000256" key="9">
    <source>
        <dbReference type="PIRSR" id="PIRSR001569-1"/>
    </source>
</evidence>
<dbReference type="Proteomes" id="UP000278143">
    <property type="component" value="Unassembled WGS sequence"/>
</dbReference>
<feature type="region of interest" description="Disordered" evidence="11">
    <location>
        <begin position="139"/>
        <end position="196"/>
    </location>
</feature>
<evidence type="ECO:0000259" key="14">
    <source>
        <dbReference type="PROSITE" id="PS50237"/>
    </source>
</evidence>
<dbReference type="InterPro" id="IPR036020">
    <property type="entry name" value="WW_dom_sf"/>
</dbReference>
<evidence type="ECO:0000256" key="5">
    <source>
        <dbReference type="ARBA" id="ARBA00022679"/>
    </source>
</evidence>
<dbReference type="PANTHER" id="PTHR11254">
    <property type="entry name" value="HECT DOMAIN UBIQUITIN-PROTEIN LIGASE"/>
    <property type="match status" value="1"/>
</dbReference>
<dbReference type="InterPro" id="IPR050409">
    <property type="entry name" value="E3_ubiq-protein_ligase"/>
</dbReference>
<keyword evidence="7 8" id="KW-0833">Ubl conjugation pathway</keyword>
<dbReference type="Gene3D" id="3.30.2410.10">
    <property type="entry name" value="Hect, E3 ligase catalytic domain"/>
    <property type="match status" value="1"/>
</dbReference>
<dbReference type="AlphaFoldDB" id="A0A4P9Z416"/>
<dbReference type="CDD" id="cd00201">
    <property type="entry name" value="WW"/>
    <property type="match status" value="3"/>
</dbReference>
<dbReference type="OrthoDB" id="8068875at2759"/>
<dbReference type="FunFam" id="3.90.1750.10:FF:000005">
    <property type="entry name" value="E3 ubiquitin-protein ligase"/>
    <property type="match status" value="1"/>
</dbReference>
<keyword evidence="5 8" id="KW-0808">Transferase</keyword>
<protein>
    <recommendedName>
        <fullName evidence="8">E3 ubiquitin-protein ligase</fullName>
        <ecNumber evidence="8">2.3.2.26</ecNumber>
    </recommendedName>
</protein>
<dbReference type="SMART" id="SM00239">
    <property type="entry name" value="C2"/>
    <property type="match status" value="1"/>
</dbReference>
<comment type="catalytic activity">
    <reaction evidence="1 8">
        <text>S-ubiquitinyl-[E2 ubiquitin-conjugating enzyme]-L-cysteine + [acceptor protein]-L-lysine = [E2 ubiquitin-conjugating enzyme]-L-cysteine + N(6)-ubiquitinyl-[acceptor protein]-L-lysine.</text>
        <dbReference type="EC" id="2.3.2.26"/>
    </reaction>
</comment>
<dbReference type="PROSITE" id="PS50237">
    <property type="entry name" value="HECT"/>
    <property type="match status" value="1"/>
</dbReference>
<dbReference type="FunFam" id="2.20.70.10:FF:000017">
    <property type="entry name" value="E3 ubiquitin-protein ligase"/>
    <property type="match status" value="1"/>
</dbReference>
<feature type="compositionally biased region" description="Low complexity" evidence="11">
    <location>
        <begin position="181"/>
        <end position="196"/>
    </location>
</feature>
<dbReference type="FunFam" id="3.30.2160.10:FF:000001">
    <property type="entry name" value="E3 ubiquitin-protein ligase NEDD4-like"/>
    <property type="match status" value="1"/>
</dbReference>
<dbReference type="Pfam" id="PF00397">
    <property type="entry name" value="WW"/>
    <property type="match status" value="3"/>
</dbReference>
<dbReference type="Gene3D" id="2.60.40.150">
    <property type="entry name" value="C2 domain"/>
    <property type="match status" value="1"/>
</dbReference>
<dbReference type="PROSITE" id="PS50004">
    <property type="entry name" value="C2"/>
    <property type="match status" value="1"/>
</dbReference>
<evidence type="ECO:0000256" key="10">
    <source>
        <dbReference type="PROSITE-ProRule" id="PRU00104"/>
    </source>
</evidence>
<evidence type="ECO:0000256" key="3">
    <source>
        <dbReference type="ARBA" id="ARBA00004906"/>
    </source>
</evidence>